<feature type="region of interest" description="Disordered" evidence="1">
    <location>
        <begin position="253"/>
        <end position="278"/>
    </location>
</feature>
<keyword evidence="3" id="KW-1185">Reference proteome</keyword>
<name>A0AAJ1TD42_9BACL</name>
<evidence type="ECO:0000313" key="2">
    <source>
        <dbReference type="EMBL" id="MDQ0416690.1"/>
    </source>
</evidence>
<sequence length="324" mass="36574">MFKSLFAKFGHGSAKVDLILDKQSFTLGEAVSGSLMIQGGEVEQKINRIDIDFVVSIRKDGHEYKQVIQTFPFHHTFHIQPSERRTFPFSYTMPHNLLVSGSSVAYFFKTRLDIAGGVDSSDRDFVHIDPPVRLQQVIHAFQQLGFHEKYDSRSFDGYMQEFAFAPTNYFRDKVQEVEFRAAIEEGGIRLLLEVDLYSFFGEREIKREIWLTNEMLNQTSDLVQHLNQVVTEIVNDPSMYSQGYSGYFHHGQNAHHGHHGHRHHHYGHGHHRSHSSGGMGKAAMGAIGGFAAGMIAAEVMDEVFDGAEDLAGGFDDFFGDDGEV</sequence>
<dbReference type="PANTHER" id="PTHR40053">
    <property type="entry name" value="SPORULATION-CONTROL PROTEIN SPO0M"/>
    <property type="match status" value="1"/>
</dbReference>
<dbReference type="Proteomes" id="UP001238450">
    <property type="component" value="Unassembled WGS sequence"/>
</dbReference>
<comment type="caution">
    <text evidence="2">The sequence shown here is derived from an EMBL/GenBank/DDBJ whole genome shotgun (WGS) entry which is preliminary data.</text>
</comment>
<feature type="compositionally biased region" description="Basic residues" evidence="1">
    <location>
        <begin position="253"/>
        <end position="274"/>
    </location>
</feature>
<dbReference type="Pfam" id="PF07070">
    <property type="entry name" value="Spo0M"/>
    <property type="match status" value="1"/>
</dbReference>
<gene>
    <name evidence="2" type="ORF">J2Z48_000857</name>
</gene>
<dbReference type="InterPro" id="IPR009776">
    <property type="entry name" value="Spore_0_M"/>
</dbReference>
<dbReference type="PANTHER" id="PTHR40053:SF1">
    <property type="entry name" value="SPORULATION-CONTROL PROTEIN SPO0M"/>
    <property type="match status" value="1"/>
</dbReference>
<evidence type="ECO:0000313" key="3">
    <source>
        <dbReference type="Proteomes" id="UP001238450"/>
    </source>
</evidence>
<dbReference type="AlphaFoldDB" id="A0AAJ1TD42"/>
<evidence type="ECO:0000256" key="1">
    <source>
        <dbReference type="SAM" id="MobiDB-lite"/>
    </source>
</evidence>
<dbReference type="RefSeq" id="WP_307251316.1">
    <property type="nucleotide sequence ID" value="NZ_JAUSUV010000003.1"/>
</dbReference>
<dbReference type="EMBL" id="JAUSUV010000003">
    <property type="protein sequence ID" value="MDQ0416690.1"/>
    <property type="molecule type" value="Genomic_DNA"/>
</dbReference>
<proteinExistence type="predicted"/>
<organism evidence="2 3">
    <name type="scientific">Croceifilum oryzae</name>
    <dbReference type="NCBI Taxonomy" id="1553429"/>
    <lineage>
        <taxon>Bacteria</taxon>
        <taxon>Bacillati</taxon>
        <taxon>Bacillota</taxon>
        <taxon>Bacilli</taxon>
        <taxon>Bacillales</taxon>
        <taxon>Thermoactinomycetaceae</taxon>
        <taxon>Croceifilum</taxon>
    </lineage>
</organism>
<protein>
    <submittedName>
        <fullName evidence="2">Sporulation-control protein</fullName>
    </submittedName>
</protein>
<accession>A0AAJ1TD42</accession>
<reference evidence="2 3" key="1">
    <citation type="submission" date="2023-07" db="EMBL/GenBank/DDBJ databases">
        <title>Genomic Encyclopedia of Type Strains, Phase IV (KMG-IV): sequencing the most valuable type-strain genomes for metagenomic binning, comparative biology and taxonomic classification.</title>
        <authorList>
            <person name="Goeker M."/>
        </authorList>
    </citation>
    <scope>NUCLEOTIDE SEQUENCE [LARGE SCALE GENOMIC DNA]</scope>
    <source>
        <strain evidence="2 3">DSM 46876</strain>
    </source>
</reference>